<name>A0AAW0G590_9APHY</name>
<dbReference type="GO" id="GO:1990817">
    <property type="term" value="F:poly(A) RNA polymerase activity"/>
    <property type="evidence" value="ECO:0007669"/>
    <property type="project" value="UniProtKB-EC"/>
</dbReference>
<feature type="compositionally biased region" description="Basic and acidic residues" evidence="10">
    <location>
        <begin position="499"/>
        <end position="510"/>
    </location>
</feature>
<feature type="region of interest" description="Disordered" evidence="10">
    <location>
        <begin position="495"/>
        <end position="533"/>
    </location>
</feature>
<feature type="region of interest" description="Disordered" evidence="10">
    <location>
        <begin position="878"/>
        <end position="950"/>
    </location>
</feature>
<feature type="compositionally biased region" description="Low complexity" evidence="10">
    <location>
        <begin position="646"/>
        <end position="656"/>
    </location>
</feature>
<reference evidence="13 14" key="1">
    <citation type="submission" date="2022-09" db="EMBL/GenBank/DDBJ databases">
        <authorList>
            <person name="Palmer J.M."/>
        </authorList>
    </citation>
    <scope>NUCLEOTIDE SEQUENCE [LARGE SCALE GENOMIC DNA]</scope>
    <source>
        <strain evidence="13 14">DSM 7382</strain>
    </source>
</reference>
<evidence type="ECO:0000313" key="14">
    <source>
        <dbReference type="Proteomes" id="UP001385951"/>
    </source>
</evidence>
<dbReference type="Gene3D" id="1.10.1410.10">
    <property type="match status" value="1"/>
</dbReference>
<evidence type="ECO:0000256" key="8">
    <source>
        <dbReference type="ARBA" id="ARBA00022723"/>
    </source>
</evidence>
<organism evidence="13 14">
    <name type="scientific">Cerrena zonata</name>
    <dbReference type="NCBI Taxonomy" id="2478898"/>
    <lineage>
        <taxon>Eukaryota</taxon>
        <taxon>Fungi</taxon>
        <taxon>Dikarya</taxon>
        <taxon>Basidiomycota</taxon>
        <taxon>Agaricomycotina</taxon>
        <taxon>Agaricomycetes</taxon>
        <taxon>Polyporales</taxon>
        <taxon>Cerrenaceae</taxon>
        <taxon>Cerrena</taxon>
    </lineage>
</organism>
<protein>
    <recommendedName>
        <fullName evidence="5">polynucleotide adenylyltransferase</fullName>
        <ecNumber evidence="5">2.7.7.19</ecNumber>
    </recommendedName>
</protein>
<sequence>MTAVYSQRLQPLRHSPHQAQQPLQAPSQRHTSKQRFLAEFSQCLYEFVIQLLPTREELIVKEDVRKLLERLIRTIEPESRLLSFGSTANGFSLRNSDMDLCCLIDSEERLSASDLVTMLGDLLERETKFHVKPLPHARIPIVKLSLDPSPGLPYGIACDIGFENRLALENTRLLMCYALIDPPRVRTMVLFLKVWCKRRKINSPYKGTLSSYGYVLLVIFFLVHVKNPPVLPNLQQMPPMRPISQEETTLHGHNIWFFDDIELLRGRWQSSNTESVAELLVDFFRFYARDFQYNTGVASIRAGLLKKDSKGWASESDRGTARERNRLCIEDPFEVDFNVSRCVTRDGLYTIRGELMRASRILASRPERAIVALAQLCEERKDEELLQASPSRSSATTFNPPRLSPLPPQTPYTVGSNPMRTAPADRLSPPQMHDPPSFVQKSNMERLPSMVPDHQFEHMAPKRAKWTSPPPPEASYEDREAFDDQLGRVFALATASNAAREREREQDTASERSVMTDDDFEENRSLAESDDVRSIRSFTDEGVTSLGGRTQQGYQHVRGLTQPFSAVQLRPSPHQDFRLASFAQVQDPSSSRGDIQPQADSDGFAEPRTTERLKLRGRQFRLGQPQASDVPLQDSPPRLTVDSSPRRSTSGPSPRITSHRFSMPVIPMYTPQAQAPVQTLAQAQAHVIGPSHSSYSSSANHSPSQVQRAAVFYETSPLRERLSRAMAARENGDSSTPVPVVNVTPPFDLRTPSARSNAGVLNAATSTRGPIIQRSPSVESDMSSNSPKQPVVNIPRHMYQDDRWLTYDEPPIPSHVSQYSQFHRNDIPATLVAPLPPSATMSVPTSLDSISDPPQLYQPPHSYQRIHSHAHSHSTATIVPSTPTPQTTMQTTTPVSPRFPYTLDELTNPSNDREHRQILPNPPPPSTISSLPVTTVSPLPPSAPSSPFLQANLGVPELRCVSPSTDDESRSPSMLSCNSSPMQYAVSVSPISTSPPSPRHSNVKLPLSAVLVAAKPDEVVGKGDTIEIQGDVTVDGNDLVKQTEALTMKTKE</sequence>
<dbReference type="SUPFAM" id="SSF81301">
    <property type="entry name" value="Nucleotidyltransferase"/>
    <property type="match status" value="1"/>
</dbReference>
<keyword evidence="7" id="KW-0808">Transferase</keyword>
<evidence type="ECO:0000259" key="11">
    <source>
        <dbReference type="Pfam" id="PF03828"/>
    </source>
</evidence>
<keyword evidence="9" id="KW-0460">Magnesium</keyword>
<evidence type="ECO:0000256" key="9">
    <source>
        <dbReference type="ARBA" id="ARBA00022842"/>
    </source>
</evidence>
<comment type="cofactor">
    <cofactor evidence="2">
        <name>Mg(2+)</name>
        <dbReference type="ChEBI" id="CHEBI:18420"/>
    </cofactor>
</comment>
<feature type="compositionally biased region" description="Polar residues" evidence="10">
    <location>
        <begin position="17"/>
        <end position="28"/>
    </location>
</feature>
<dbReference type="GO" id="GO:0010605">
    <property type="term" value="P:negative regulation of macromolecule metabolic process"/>
    <property type="evidence" value="ECO:0007669"/>
    <property type="project" value="UniProtKB-ARBA"/>
</dbReference>
<comment type="cofactor">
    <cofactor evidence="1">
        <name>Mn(2+)</name>
        <dbReference type="ChEBI" id="CHEBI:29035"/>
    </cofactor>
</comment>
<keyword evidence="14" id="KW-1185">Reference proteome</keyword>
<dbReference type="Pfam" id="PF22600">
    <property type="entry name" value="MTPAP-like_central"/>
    <property type="match status" value="1"/>
</dbReference>
<evidence type="ECO:0000256" key="4">
    <source>
        <dbReference type="ARBA" id="ARBA00008593"/>
    </source>
</evidence>
<feature type="domain" description="PAP-associated" evidence="11">
    <location>
        <begin position="275"/>
        <end position="336"/>
    </location>
</feature>
<evidence type="ECO:0000256" key="1">
    <source>
        <dbReference type="ARBA" id="ARBA00001936"/>
    </source>
</evidence>
<dbReference type="PANTHER" id="PTHR12271">
    <property type="entry name" value="POLY A POLYMERASE CID PAP -RELATED"/>
    <property type="match status" value="1"/>
</dbReference>
<proteinExistence type="inferred from homology"/>
<dbReference type="InterPro" id="IPR002058">
    <property type="entry name" value="PAP_assoc"/>
</dbReference>
<evidence type="ECO:0000256" key="6">
    <source>
        <dbReference type="ARBA" id="ARBA00022490"/>
    </source>
</evidence>
<feature type="domain" description="Poly(A) RNA polymerase mitochondrial-like central palm" evidence="12">
    <location>
        <begin position="41"/>
        <end position="178"/>
    </location>
</feature>
<dbReference type="InterPro" id="IPR043519">
    <property type="entry name" value="NT_sf"/>
</dbReference>
<dbReference type="PANTHER" id="PTHR12271:SF40">
    <property type="entry name" value="POLY(A) RNA POLYMERASE GLD2"/>
    <property type="match status" value="1"/>
</dbReference>
<feature type="region of interest" description="Disordered" evidence="10">
    <location>
        <begin position="384"/>
        <end position="430"/>
    </location>
</feature>
<accession>A0AAW0G590</accession>
<dbReference type="Gene3D" id="3.30.460.10">
    <property type="entry name" value="Beta Polymerase, domain 2"/>
    <property type="match status" value="1"/>
</dbReference>
<evidence type="ECO:0000256" key="10">
    <source>
        <dbReference type="SAM" id="MobiDB-lite"/>
    </source>
</evidence>
<dbReference type="AlphaFoldDB" id="A0AAW0G590"/>
<dbReference type="CDD" id="cd05402">
    <property type="entry name" value="NT_PAP_TUTase"/>
    <property type="match status" value="1"/>
</dbReference>
<keyword evidence="6" id="KW-0963">Cytoplasm</keyword>
<dbReference type="EMBL" id="JASBNA010000010">
    <property type="protein sequence ID" value="KAK7688506.1"/>
    <property type="molecule type" value="Genomic_DNA"/>
</dbReference>
<evidence type="ECO:0000256" key="5">
    <source>
        <dbReference type="ARBA" id="ARBA00012388"/>
    </source>
</evidence>
<comment type="caution">
    <text evidence="13">The sequence shown here is derived from an EMBL/GenBank/DDBJ whole genome shotgun (WGS) entry which is preliminary data.</text>
</comment>
<comment type="subcellular location">
    <subcellularLocation>
        <location evidence="3">Cytoplasm</location>
    </subcellularLocation>
</comment>
<evidence type="ECO:0000259" key="12">
    <source>
        <dbReference type="Pfam" id="PF22600"/>
    </source>
</evidence>
<dbReference type="GO" id="GO:0031123">
    <property type="term" value="P:RNA 3'-end processing"/>
    <property type="evidence" value="ECO:0007669"/>
    <property type="project" value="TreeGrafter"/>
</dbReference>
<dbReference type="SUPFAM" id="SSF81631">
    <property type="entry name" value="PAP/OAS1 substrate-binding domain"/>
    <property type="match status" value="1"/>
</dbReference>
<feature type="region of interest" description="Disordered" evidence="10">
    <location>
        <begin position="584"/>
        <end position="660"/>
    </location>
</feature>
<evidence type="ECO:0000256" key="7">
    <source>
        <dbReference type="ARBA" id="ARBA00022679"/>
    </source>
</evidence>
<comment type="similarity">
    <text evidence="4">Belongs to the DNA polymerase type-B-like family.</text>
</comment>
<feature type="compositionally biased region" description="Low complexity" evidence="10">
    <location>
        <begin position="878"/>
        <end position="896"/>
    </location>
</feature>
<keyword evidence="8" id="KW-0479">Metal-binding</keyword>
<gene>
    <name evidence="13" type="ORF">QCA50_008044</name>
</gene>
<feature type="region of interest" description="Disordered" evidence="10">
    <location>
        <begin position="1"/>
        <end position="28"/>
    </location>
</feature>
<dbReference type="EC" id="2.7.7.19" evidence="5"/>
<feature type="compositionally biased region" description="Polar residues" evidence="10">
    <location>
        <begin position="388"/>
        <end position="399"/>
    </location>
</feature>
<evidence type="ECO:0000256" key="2">
    <source>
        <dbReference type="ARBA" id="ARBA00001946"/>
    </source>
</evidence>
<feature type="compositionally biased region" description="Polar residues" evidence="10">
    <location>
        <begin position="584"/>
        <end position="593"/>
    </location>
</feature>
<feature type="compositionally biased region" description="Basic and acidic residues" evidence="10">
    <location>
        <begin position="522"/>
        <end position="533"/>
    </location>
</feature>
<dbReference type="Proteomes" id="UP001385951">
    <property type="component" value="Unassembled WGS sequence"/>
</dbReference>
<dbReference type="GO" id="GO:0005737">
    <property type="term" value="C:cytoplasm"/>
    <property type="evidence" value="ECO:0007669"/>
    <property type="project" value="UniProtKB-SubCell"/>
</dbReference>
<evidence type="ECO:0000313" key="13">
    <source>
        <dbReference type="EMBL" id="KAK7688506.1"/>
    </source>
</evidence>
<dbReference type="Pfam" id="PF03828">
    <property type="entry name" value="PAP_assoc"/>
    <property type="match status" value="1"/>
</dbReference>
<dbReference type="GO" id="GO:0046872">
    <property type="term" value="F:metal ion binding"/>
    <property type="evidence" value="ECO:0007669"/>
    <property type="project" value="UniProtKB-KW"/>
</dbReference>
<evidence type="ECO:0000256" key="3">
    <source>
        <dbReference type="ARBA" id="ARBA00004496"/>
    </source>
</evidence>
<dbReference type="InterPro" id="IPR054708">
    <property type="entry name" value="MTPAP-like_central"/>
</dbReference>